<keyword evidence="2" id="KW-1185">Reference proteome</keyword>
<evidence type="ECO:0000313" key="1">
    <source>
        <dbReference type="EMBL" id="MCU7613058.1"/>
    </source>
</evidence>
<accession>A0ABT2VTW9</accession>
<dbReference type="EMBL" id="JAOTEN010000001">
    <property type="protein sequence ID" value="MCU7613058.1"/>
    <property type="molecule type" value="Genomic_DNA"/>
</dbReference>
<dbReference type="RefSeq" id="WP_262988908.1">
    <property type="nucleotide sequence ID" value="NZ_JAOTEN010000001.1"/>
</dbReference>
<dbReference type="Proteomes" id="UP001208114">
    <property type="component" value="Unassembled WGS sequence"/>
</dbReference>
<evidence type="ECO:0008006" key="3">
    <source>
        <dbReference type="Google" id="ProtNLM"/>
    </source>
</evidence>
<name>A0ABT2VTW9_9FLAO</name>
<evidence type="ECO:0000313" key="2">
    <source>
        <dbReference type="Proteomes" id="UP001208114"/>
    </source>
</evidence>
<reference evidence="2" key="1">
    <citation type="submission" date="2023-07" db="EMBL/GenBank/DDBJ databases">
        <title>Chryseobacterium sp. GMJ5 Genome sequencing and assembly.</title>
        <authorList>
            <person name="Jung Y."/>
        </authorList>
    </citation>
    <scope>NUCLEOTIDE SEQUENCE [LARGE SCALE GENOMIC DNA]</scope>
    <source>
        <strain evidence="2">GMJ5</strain>
    </source>
</reference>
<sequence length="321" mass="37547">MMVHFILPGDTLKSIAKEINLENPVYLKEYHNRFCGREDYIDDDLISGKKLLLPDISAIQNYNAKNDAPFKSLERNPVIGFKPEGSHKNYRISITESAKSEDDMKNSFVSYTASLQWIRNEYNEHVFHYSKHSFSNRLETKVGDLAIGCIESLNPLEIRLNAKGELLRINITKEVSDRFEDIKEELYDRFPDQYARMYIDEFEFVVKNYDLFNKKMKSDWFIKAYFAPIRNPFKNGKSFFDLFLEDQKLMVNMIQEAESSGDDDEITLIQTLSSEFKRDAVYSGKYSVDAQSGMIKNINVYYGYSEYDIQYSTDLMIDELL</sequence>
<proteinExistence type="predicted"/>
<gene>
    <name evidence="1" type="ORF">N0B16_01265</name>
</gene>
<protein>
    <recommendedName>
        <fullName evidence="3">LysM domain-containing protein</fullName>
    </recommendedName>
</protein>
<organism evidence="1 2">
    <name type="scientific">Chryseobacterium gilvum</name>
    <dbReference type="NCBI Taxonomy" id="2976534"/>
    <lineage>
        <taxon>Bacteria</taxon>
        <taxon>Pseudomonadati</taxon>
        <taxon>Bacteroidota</taxon>
        <taxon>Flavobacteriia</taxon>
        <taxon>Flavobacteriales</taxon>
        <taxon>Weeksellaceae</taxon>
        <taxon>Chryseobacterium group</taxon>
        <taxon>Chryseobacterium</taxon>
    </lineage>
</organism>
<comment type="caution">
    <text evidence="1">The sequence shown here is derived from an EMBL/GenBank/DDBJ whole genome shotgun (WGS) entry which is preliminary data.</text>
</comment>